<keyword evidence="7" id="KW-0675">Receptor</keyword>
<dbReference type="InParanoid" id="A0A6P6XPH6"/>
<dbReference type="InterPro" id="IPR013088">
    <property type="entry name" value="Znf_NHR/GATA"/>
</dbReference>
<dbReference type="InterPro" id="IPR035500">
    <property type="entry name" value="NHR-like_dom_sf"/>
</dbReference>
<dbReference type="InterPro" id="IPR001628">
    <property type="entry name" value="Znf_hrmn_rcpt"/>
</dbReference>
<dbReference type="AlphaFoldDB" id="A0A6P6XPH6"/>
<keyword evidence="3" id="KW-0862">Zinc</keyword>
<evidence type="ECO:0000256" key="5">
    <source>
        <dbReference type="ARBA" id="ARBA00023125"/>
    </source>
</evidence>
<sequence length="611" mass="71588">MELTKICGVCGDKALGYNFNALTCESCKAFFRRNALRNKKFHCISNTNKCQLDPKTRKYCRKCRLDKCFSIGMLKEWILTDEEKQMKRRKHRHIELNDADSSTTQNQQQQQSTSNDHSNSSTIIDDNNAKRIKINHGQNNIIILPIITSSDKSIINKEKYEQLQTLTTTTTNDLIQSIDRKRLIEYINERLDLSSSSPLTCDDGHKDQSKDHHNDNNNIIFLNENDSLKNDGGPDLFSYESSSSTTTLFSKNIFNDQQQPQQQSSSSSPHCSLQPPLPQNDPIKFNDIQWSPPSEYLAKNNDTIITNNNNYYQSTPKTSTTTSLDNISMLPENVIANQKQYNKWQISSKIYKDVLQKEKVIDDIYDKDPKRFDKMEHDRLEELQRIFVTLNEMDQRSVNSERKIVNNMVEGFQYLEFAIKQLILHIKNVQAFKNLCLVDQEILLKNSVSKIRSLLNIIRCYDPEKNSVNIPYNKDGTLLVYEQDYLRQLHGEQHYERCQNFCQSFHADWKNDDMIVNLLILIMVFFPNREGLLHREYITLEYYTYCHLLQRYLEVKFQSICEAKSIYLNLLSRLEEISHFNDELLEMILMKFDPQYIGPLTLELFNLEKKT</sequence>
<feature type="compositionally biased region" description="Low complexity" evidence="9">
    <location>
        <begin position="100"/>
        <end position="123"/>
    </location>
</feature>
<dbReference type="Pfam" id="PF00105">
    <property type="entry name" value="zf-C4"/>
    <property type="match status" value="1"/>
</dbReference>
<feature type="domain" description="Nuclear receptor" evidence="10">
    <location>
        <begin position="4"/>
        <end position="80"/>
    </location>
</feature>
<dbReference type="GO" id="GO:0000978">
    <property type="term" value="F:RNA polymerase II cis-regulatory region sequence-specific DNA binding"/>
    <property type="evidence" value="ECO:0007669"/>
    <property type="project" value="TreeGrafter"/>
</dbReference>
<reference evidence="13" key="1">
    <citation type="submission" date="2025-08" db="UniProtKB">
        <authorList>
            <consortium name="RefSeq"/>
        </authorList>
    </citation>
    <scope>IDENTIFICATION</scope>
    <source>
        <strain evidence="13">Airmid</strain>
    </source>
</reference>
<organism evidence="12 13">
    <name type="scientific">Dermatophagoides pteronyssinus</name>
    <name type="common">European house dust mite</name>
    <dbReference type="NCBI Taxonomy" id="6956"/>
    <lineage>
        <taxon>Eukaryota</taxon>
        <taxon>Metazoa</taxon>
        <taxon>Ecdysozoa</taxon>
        <taxon>Arthropoda</taxon>
        <taxon>Chelicerata</taxon>
        <taxon>Arachnida</taxon>
        <taxon>Acari</taxon>
        <taxon>Acariformes</taxon>
        <taxon>Sarcoptiformes</taxon>
        <taxon>Astigmata</taxon>
        <taxon>Psoroptidia</taxon>
        <taxon>Analgoidea</taxon>
        <taxon>Pyroglyphidae</taxon>
        <taxon>Dermatophagoidinae</taxon>
        <taxon>Dermatophagoides</taxon>
    </lineage>
</organism>
<feature type="domain" description="NR LBD" evidence="11">
    <location>
        <begin position="382"/>
        <end position="610"/>
    </location>
</feature>
<dbReference type="SMART" id="SM00430">
    <property type="entry name" value="HOLI"/>
    <property type="match status" value="1"/>
</dbReference>
<dbReference type="GO" id="GO:0000122">
    <property type="term" value="P:negative regulation of transcription by RNA polymerase II"/>
    <property type="evidence" value="ECO:0007669"/>
    <property type="project" value="TreeGrafter"/>
</dbReference>
<name>A0A6P6XPH6_DERPT</name>
<dbReference type="GO" id="GO:0008270">
    <property type="term" value="F:zinc ion binding"/>
    <property type="evidence" value="ECO:0007669"/>
    <property type="project" value="UniProtKB-KW"/>
</dbReference>
<keyword evidence="1" id="KW-0479">Metal-binding</keyword>
<evidence type="ECO:0000313" key="13">
    <source>
        <dbReference type="RefSeq" id="XP_027194683.1"/>
    </source>
</evidence>
<dbReference type="PANTHER" id="PTHR24082:SF283">
    <property type="entry name" value="NUCLEAR HORMONE RECEPTOR HR96"/>
    <property type="match status" value="1"/>
</dbReference>
<feature type="region of interest" description="Disordered" evidence="9">
    <location>
        <begin position="89"/>
        <end position="123"/>
    </location>
</feature>
<feature type="region of interest" description="Disordered" evidence="9">
    <location>
        <begin position="256"/>
        <end position="287"/>
    </location>
</feature>
<evidence type="ECO:0000256" key="7">
    <source>
        <dbReference type="ARBA" id="ARBA00023170"/>
    </source>
</evidence>
<dbReference type="GO" id="GO:0004879">
    <property type="term" value="F:nuclear receptor activity"/>
    <property type="evidence" value="ECO:0007669"/>
    <property type="project" value="TreeGrafter"/>
</dbReference>
<dbReference type="PROSITE" id="PS51030">
    <property type="entry name" value="NUCLEAR_REC_DBD_2"/>
    <property type="match status" value="1"/>
</dbReference>
<evidence type="ECO:0000259" key="11">
    <source>
        <dbReference type="PROSITE" id="PS51843"/>
    </source>
</evidence>
<evidence type="ECO:0000259" key="10">
    <source>
        <dbReference type="PROSITE" id="PS51030"/>
    </source>
</evidence>
<dbReference type="GO" id="GO:0030154">
    <property type="term" value="P:cell differentiation"/>
    <property type="evidence" value="ECO:0007669"/>
    <property type="project" value="TreeGrafter"/>
</dbReference>
<keyword evidence="6" id="KW-0804">Transcription</keyword>
<dbReference type="PRINTS" id="PR00047">
    <property type="entry name" value="STROIDFINGER"/>
</dbReference>
<evidence type="ECO:0000256" key="9">
    <source>
        <dbReference type="SAM" id="MobiDB-lite"/>
    </source>
</evidence>
<evidence type="ECO:0000256" key="3">
    <source>
        <dbReference type="ARBA" id="ARBA00022833"/>
    </source>
</evidence>
<protein>
    <submittedName>
        <fullName evidence="13">Nuclear hormone receptor family member nhr-8-like</fullName>
    </submittedName>
</protein>
<keyword evidence="5" id="KW-0238">DNA-binding</keyword>
<dbReference type="PROSITE" id="PS00031">
    <property type="entry name" value="NUCLEAR_REC_DBD_1"/>
    <property type="match status" value="1"/>
</dbReference>
<dbReference type="SUPFAM" id="SSF48508">
    <property type="entry name" value="Nuclear receptor ligand-binding domain"/>
    <property type="match status" value="1"/>
</dbReference>
<proteinExistence type="predicted"/>
<dbReference type="SMART" id="SM00399">
    <property type="entry name" value="ZnF_C4"/>
    <property type="match status" value="1"/>
</dbReference>
<dbReference type="InterPro" id="IPR000536">
    <property type="entry name" value="Nucl_hrmn_rcpt_lig-bd"/>
</dbReference>
<evidence type="ECO:0000256" key="8">
    <source>
        <dbReference type="ARBA" id="ARBA00023242"/>
    </source>
</evidence>
<keyword evidence="8" id="KW-0539">Nucleus</keyword>
<keyword evidence="4" id="KW-0805">Transcription regulation</keyword>
<dbReference type="OrthoDB" id="6355676at2759"/>
<dbReference type="OMA" id="FRELHVD"/>
<evidence type="ECO:0000256" key="2">
    <source>
        <dbReference type="ARBA" id="ARBA00022771"/>
    </source>
</evidence>
<dbReference type="SUPFAM" id="SSF57716">
    <property type="entry name" value="Glucocorticoid receptor-like (DNA-binding domain)"/>
    <property type="match status" value="1"/>
</dbReference>
<evidence type="ECO:0000313" key="12">
    <source>
        <dbReference type="Proteomes" id="UP000515146"/>
    </source>
</evidence>
<keyword evidence="12" id="KW-1185">Reference proteome</keyword>
<dbReference type="Gene3D" id="1.10.565.10">
    <property type="entry name" value="Retinoid X Receptor"/>
    <property type="match status" value="1"/>
</dbReference>
<evidence type="ECO:0000256" key="6">
    <source>
        <dbReference type="ARBA" id="ARBA00023163"/>
    </source>
</evidence>
<feature type="compositionally biased region" description="Low complexity" evidence="9">
    <location>
        <begin position="257"/>
        <end position="274"/>
    </location>
</feature>
<evidence type="ECO:0000256" key="4">
    <source>
        <dbReference type="ARBA" id="ARBA00023015"/>
    </source>
</evidence>
<dbReference type="PANTHER" id="PTHR24082">
    <property type="entry name" value="NUCLEAR HORMONE RECEPTOR"/>
    <property type="match status" value="1"/>
</dbReference>
<accession>A0A6P6XPH6</accession>
<dbReference type="Gene3D" id="3.30.50.10">
    <property type="entry name" value="Erythroid Transcription Factor GATA-1, subunit A"/>
    <property type="match status" value="1"/>
</dbReference>
<dbReference type="RefSeq" id="XP_027194683.1">
    <property type="nucleotide sequence ID" value="XM_027338882.1"/>
</dbReference>
<gene>
    <name evidence="13" type="primary">LOC113789359</name>
</gene>
<feature type="compositionally biased region" description="Basic and acidic residues" evidence="9">
    <location>
        <begin position="202"/>
        <end position="215"/>
    </location>
</feature>
<evidence type="ECO:0000256" key="1">
    <source>
        <dbReference type="ARBA" id="ARBA00022723"/>
    </source>
</evidence>
<dbReference type="CTD" id="42993"/>
<dbReference type="Proteomes" id="UP000515146">
    <property type="component" value="Unplaced"/>
</dbReference>
<dbReference type="InterPro" id="IPR050234">
    <property type="entry name" value="Nuclear_hormone_rcpt_NR1"/>
</dbReference>
<dbReference type="GO" id="GO:0045944">
    <property type="term" value="P:positive regulation of transcription by RNA polymerase II"/>
    <property type="evidence" value="ECO:0007669"/>
    <property type="project" value="TreeGrafter"/>
</dbReference>
<feature type="region of interest" description="Disordered" evidence="9">
    <location>
        <begin position="195"/>
        <end position="218"/>
    </location>
</feature>
<dbReference type="KEGG" id="dpte:113789359"/>
<keyword evidence="2" id="KW-0863">Zinc-finger</keyword>
<dbReference type="PROSITE" id="PS51843">
    <property type="entry name" value="NR_LBD"/>
    <property type="match status" value="1"/>
</dbReference>